<dbReference type="Gene3D" id="3.40.630.30">
    <property type="match status" value="1"/>
</dbReference>
<reference evidence="2" key="1">
    <citation type="journal article" date="2014" name="Int. J. Syst. Evol. Microbiol.">
        <title>Complete genome sequence of Corynebacterium casei LMG S-19264T (=DSM 44701T), isolated from a smear-ripened cheese.</title>
        <authorList>
            <consortium name="US DOE Joint Genome Institute (JGI-PGF)"/>
            <person name="Walter F."/>
            <person name="Albersmeier A."/>
            <person name="Kalinowski J."/>
            <person name="Ruckert C."/>
        </authorList>
    </citation>
    <scope>NUCLEOTIDE SEQUENCE</scope>
    <source>
        <strain evidence="2">JCM 4988</strain>
    </source>
</reference>
<comment type="caution">
    <text evidence="2">The sequence shown here is derived from an EMBL/GenBank/DDBJ whole genome shotgun (WGS) entry which is preliminary data.</text>
</comment>
<gene>
    <name evidence="2" type="ORF">GCM10010387_15320</name>
</gene>
<dbReference type="InterPro" id="IPR000182">
    <property type="entry name" value="GNAT_dom"/>
</dbReference>
<protein>
    <recommendedName>
        <fullName evidence="1">N-acetyltransferase domain-containing protein</fullName>
    </recommendedName>
</protein>
<dbReference type="EMBL" id="BMWG01000003">
    <property type="protein sequence ID" value="GGZ23156.1"/>
    <property type="molecule type" value="Genomic_DNA"/>
</dbReference>
<proteinExistence type="predicted"/>
<dbReference type="PROSITE" id="PS51186">
    <property type="entry name" value="GNAT"/>
    <property type="match status" value="1"/>
</dbReference>
<feature type="domain" description="N-acetyltransferase" evidence="1">
    <location>
        <begin position="5"/>
        <end position="181"/>
    </location>
</feature>
<evidence type="ECO:0000313" key="3">
    <source>
        <dbReference type="Proteomes" id="UP000630936"/>
    </source>
</evidence>
<name>A0A918PUH9_9ACTN</name>
<evidence type="ECO:0000259" key="1">
    <source>
        <dbReference type="PROSITE" id="PS51186"/>
    </source>
</evidence>
<keyword evidence="3" id="KW-1185">Reference proteome</keyword>
<reference evidence="2" key="2">
    <citation type="submission" date="2020-09" db="EMBL/GenBank/DDBJ databases">
        <authorList>
            <person name="Sun Q."/>
            <person name="Ohkuma M."/>
        </authorList>
    </citation>
    <scope>NUCLEOTIDE SEQUENCE</scope>
    <source>
        <strain evidence="2">JCM 4988</strain>
    </source>
</reference>
<dbReference type="Proteomes" id="UP000630936">
    <property type="component" value="Unassembled WGS sequence"/>
</dbReference>
<dbReference type="Pfam" id="PF00583">
    <property type="entry name" value="Acetyltransf_1"/>
    <property type="match status" value="1"/>
</dbReference>
<dbReference type="InterPro" id="IPR016181">
    <property type="entry name" value="Acyl_CoA_acyltransferase"/>
</dbReference>
<sequence>MPDRMTYERFHDQEAWPQLDAFLPAYEEIYAEPPYNEGPSDVAGFVGSYTVHAAQQGIRLVLARDGDDVVGFAYGYPLPSITGWWRNVDRPLSDDFMREDGIRTWAILELAVRAPWRRRGIARALHTYLLNGLDAERVTLTVRPEPEASPAQSAYAAWGYRSVGVARPWEDAPLYTAMVLDLAGRRADA</sequence>
<dbReference type="AlphaFoldDB" id="A0A918PUH9"/>
<dbReference type="SUPFAM" id="SSF55729">
    <property type="entry name" value="Acyl-CoA N-acyltransferases (Nat)"/>
    <property type="match status" value="1"/>
</dbReference>
<organism evidence="2 3">
    <name type="scientific">Streptomyces inusitatus</name>
    <dbReference type="NCBI Taxonomy" id="68221"/>
    <lineage>
        <taxon>Bacteria</taxon>
        <taxon>Bacillati</taxon>
        <taxon>Actinomycetota</taxon>
        <taxon>Actinomycetes</taxon>
        <taxon>Kitasatosporales</taxon>
        <taxon>Streptomycetaceae</taxon>
        <taxon>Streptomyces</taxon>
    </lineage>
</organism>
<dbReference type="GO" id="GO:0016747">
    <property type="term" value="F:acyltransferase activity, transferring groups other than amino-acyl groups"/>
    <property type="evidence" value="ECO:0007669"/>
    <property type="project" value="InterPro"/>
</dbReference>
<dbReference type="RefSeq" id="WP_190122158.1">
    <property type="nucleotide sequence ID" value="NZ_BMWG01000003.1"/>
</dbReference>
<evidence type="ECO:0000313" key="2">
    <source>
        <dbReference type="EMBL" id="GGZ23156.1"/>
    </source>
</evidence>
<dbReference type="CDD" id="cd04301">
    <property type="entry name" value="NAT_SF"/>
    <property type="match status" value="1"/>
</dbReference>
<accession>A0A918PUH9</accession>